<gene>
    <name evidence="2" type="ORF">CN495_08810</name>
</gene>
<proteinExistence type="predicted"/>
<organism evidence="2 3">
    <name type="scientific">Bacillus thuringiensis</name>
    <dbReference type="NCBI Taxonomy" id="1428"/>
    <lineage>
        <taxon>Bacteria</taxon>
        <taxon>Bacillati</taxon>
        <taxon>Bacillota</taxon>
        <taxon>Bacilli</taxon>
        <taxon>Bacillales</taxon>
        <taxon>Bacillaceae</taxon>
        <taxon>Bacillus</taxon>
        <taxon>Bacillus cereus group</taxon>
    </lineage>
</organism>
<feature type="transmembrane region" description="Helical" evidence="1">
    <location>
        <begin position="21"/>
        <end position="40"/>
    </location>
</feature>
<accession>A0ABD6S7Q6</accession>
<dbReference type="AlphaFoldDB" id="A0ABD6S7Q6"/>
<dbReference type="Proteomes" id="UP000219897">
    <property type="component" value="Unassembled WGS sequence"/>
</dbReference>
<feature type="transmembrane region" description="Helical" evidence="1">
    <location>
        <begin position="107"/>
        <end position="125"/>
    </location>
</feature>
<feature type="transmembrane region" description="Helical" evidence="1">
    <location>
        <begin position="46"/>
        <end position="67"/>
    </location>
</feature>
<keyword evidence="1" id="KW-0812">Transmembrane</keyword>
<feature type="transmembrane region" description="Helical" evidence="1">
    <location>
        <begin position="79"/>
        <end position="101"/>
    </location>
</feature>
<evidence type="ECO:0000256" key="1">
    <source>
        <dbReference type="SAM" id="Phobius"/>
    </source>
</evidence>
<keyword evidence="1" id="KW-1133">Transmembrane helix</keyword>
<dbReference type="RefSeq" id="WP_098317178.1">
    <property type="nucleotide sequence ID" value="NZ_NTYF01000023.1"/>
</dbReference>
<dbReference type="EMBL" id="NTYF01000023">
    <property type="protein sequence ID" value="PER55841.1"/>
    <property type="molecule type" value="Genomic_DNA"/>
</dbReference>
<evidence type="ECO:0000313" key="2">
    <source>
        <dbReference type="EMBL" id="PER55841.1"/>
    </source>
</evidence>
<protein>
    <submittedName>
        <fullName evidence="2">Uncharacterized protein</fullName>
    </submittedName>
</protein>
<comment type="caution">
    <text evidence="2">The sequence shown here is derived from an EMBL/GenBank/DDBJ whole genome shotgun (WGS) entry which is preliminary data.</text>
</comment>
<evidence type="ECO:0000313" key="3">
    <source>
        <dbReference type="Proteomes" id="UP000219897"/>
    </source>
</evidence>
<keyword evidence="1" id="KW-0472">Membrane</keyword>
<sequence length="130" mass="13977">MTNTGQIQLDMLMMFAGMVRLGAFAVVIGCIIGLCLATVLTSSVQGFITIAVALGLIFSIHVPVLYVEQETLASFLGTYVFNTSMAIVTIVICLGACFTVVRNGITIFLMLAVMVFMDMFSRLHIGVKKG</sequence>
<name>A0ABD6S7Q6_BACTU</name>
<reference evidence="2 3" key="1">
    <citation type="submission" date="2017-09" db="EMBL/GenBank/DDBJ databases">
        <title>Large-scale bioinformatics analysis of Bacillus genomes uncovers conserved roles of natural products in bacterial physiology.</title>
        <authorList>
            <consortium name="Agbiome Team Llc"/>
            <person name="Bleich R.M."/>
            <person name="Kirk G.J."/>
            <person name="Santa Maria K.C."/>
            <person name="Allen S.E."/>
            <person name="Farag S."/>
            <person name="Shank E.A."/>
            <person name="Bowers A."/>
        </authorList>
    </citation>
    <scope>NUCLEOTIDE SEQUENCE [LARGE SCALE GENOMIC DNA]</scope>
    <source>
        <strain evidence="2 3">AFS005140</strain>
    </source>
</reference>